<keyword evidence="1" id="KW-0802">TPR repeat</keyword>
<gene>
    <name evidence="3" type="ORF">JOC48_000705</name>
</gene>
<comment type="caution">
    <text evidence="3">The sequence shown here is derived from an EMBL/GenBank/DDBJ whole genome shotgun (WGS) entry which is preliminary data.</text>
</comment>
<protein>
    <submittedName>
        <fullName evidence="3">Tetratricopeptide (TPR) repeat protein</fullName>
    </submittedName>
</protein>
<dbReference type="SUPFAM" id="SSF48452">
    <property type="entry name" value="TPR-like"/>
    <property type="match status" value="1"/>
</dbReference>
<name>A0ABS2MWG2_9BACI</name>
<dbReference type="InterPro" id="IPR051943">
    <property type="entry name" value="TRAFAC_Dynamin-like_GTPase"/>
</dbReference>
<dbReference type="Gene3D" id="3.40.50.300">
    <property type="entry name" value="P-loop containing nucleotide triphosphate hydrolases"/>
    <property type="match status" value="1"/>
</dbReference>
<keyword evidence="4" id="KW-1185">Reference proteome</keyword>
<dbReference type="Gene3D" id="1.25.40.10">
    <property type="entry name" value="Tetratricopeptide repeat domain"/>
    <property type="match status" value="1"/>
</dbReference>
<dbReference type="RefSeq" id="WP_204497669.1">
    <property type="nucleotide sequence ID" value="NZ_JAFBDR010000003.1"/>
</dbReference>
<dbReference type="SUPFAM" id="SSF52540">
    <property type="entry name" value="P-loop containing nucleoside triphosphate hydrolases"/>
    <property type="match status" value="1"/>
</dbReference>
<reference evidence="3 4" key="1">
    <citation type="submission" date="2021-01" db="EMBL/GenBank/DDBJ databases">
        <title>Genomic Encyclopedia of Type Strains, Phase IV (KMG-IV): sequencing the most valuable type-strain genomes for metagenomic binning, comparative biology and taxonomic classification.</title>
        <authorList>
            <person name="Goeker M."/>
        </authorList>
    </citation>
    <scope>NUCLEOTIDE SEQUENCE [LARGE SCALE GENOMIC DNA]</scope>
    <source>
        <strain evidence="3 4">DSM 23711</strain>
    </source>
</reference>
<evidence type="ECO:0000313" key="4">
    <source>
        <dbReference type="Proteomes" id="UP001296943"/>
    </source>
</evidence>
<evidence type="ECO:0000256" key="1">
    <source>
        <dbReference type="PROSITE-ProRule" id="PRU00339"/>
    </source>
</evidence>
<dbReference type="PANTHER" id="PTHR43681:SF1">
    <property type="entry name" value="SARCALUMENIN"/>
    <property type="match status" value="1"/>
</dbReference>
<dbReference type="EMBL" id="JAFBDR010000003">
    <property type="protein sequence ID" value="MBM7570227.1"/>
    <property type="molecule type" value="Genomic_DNA"/>
</dbReference>
<dbReference type="InterPro" id="IPR011990">
    <property type="entry name" value="TPR-like_helical_dom_sf"/>
</dbReference>
<dbReference type="PANTHER" id="PTHR43681">
    <property type="entry name" value="TRANSMEMBRANE GTPASE FZO"/>
    <property type="match status" value="1"/>
</dbReference>
<dbReference type="Proteomes" id="UP001296943">
    <property type="component" value="Unassembled WGS sequence"/>
</dbReference>
<dbReference type="InterPro" id="IPR027417">
    <property type="entry name" value="P-loop_NTPase"/>
</dbReference>
<organism evidence="3 4">
    <name type="scientific">Aquibacillus albus</name>
    <dbReference type="NCBI Taxonomy" id="1168171"/>
    <lineage>
        <taxon>Bacteria</taxon>
        <taxon>Bacillati</taxon>
        <taxon>Bacillota</taxon>
        <taxon>Bacilli</taxon>
        <taxon>Bacillales</taxon>
        <taxon>Bacillaceae</taxon>
        <taxon>Aquibacillus</taxon>
    </lineage>
</organism>
<dbReference type="PROSITE" id="PS50005">
    <property type="entry name" value="TPR"/>
    <property type="match status" value="1"/>
</dbReference>
<feature type="coiled-coil region" evidence="2">
    <location>
        <begin position="850"/>
        <end position="877"/>
    </location>
</feature>
<feature type="repeat" description="TPR" evidence="1">
    <location>
        <begin position="112"/>
        <end position="145"/>
    </location>
</feature>
<sequence length="911" mass="106219">MTLEKQLIRKSYYEMFMEGIENVHPIKVLSEMYLDEKQKEMPDLSYIRFAQGEVYFQNKDFEVAIFKWEHISNEFKPWAQKNIADAHYELDLLAIAEDYYKAVETESDVLKTEVLLQLFSLYIQRGNLEMAVDSIKKAVDLNPDYPDVTDMARAFFEDNQDWDNAVKLAVNEAIRTESLSWFEILEAYVDRGQTAHLAPNYFSEALMTLFHLDQPRFESLSKALWHSYKPNDLYFPWLKEINHLLLNIELGDSHVWKELSVLYKETYVELISGKFLIRDLSPLLPNHLSNWMKISTASDALVSSSAVLAWGEIFPSDMEDSVLSEAETMLSQSARYQDGLEDGFRLFESIVNWAEREGLSLGERFKWIVRELLDLNHYHLFIAGSVTSGKTAIMNTMLDEMLLEDSNSAAVLFKDADEAEMRAITDEEVRSISDFDDFRQSSKDEQTLIHCSMPISFLNKNRLSLLDIPGPPEQSNTPYLRLADCLLFVLNTDSYLVEKELDQAIKLSEQAPEIPVHFLLFKMDRIANSQETMDLVEQTTSKIDAYFPDAKVFALSAYEESERQLNELSSIARSIMKEHSLEGERTSKILSYIKKSIKLLFEKRVEMENSFLNKIKWNEEIVAKLQGAHHQLSDMEEEKVQVIQNSYSKIKQEWREDLLTKIPELLRNCSEMVSEDSNFGRIHIEINDEMNKRMTDYLEETALPDFRAAIQGWMAGCEAEFRDSQTYFDEMSESFNHLYGDEKLALNCDFKVLDDWRRDVDRMTRGNIQLGKVNILTQFTPSQFLLKSAGKLFGPISKNKEMLHNKYKQFIERKDYSETAKSVTDTFMQQFELFERSLERDISMFFAYPYQVLNKTLEETQNRIEENKESLSDMRKNPEIFRDPLTLFKLQLRQYEWMRDGGTGSLSQVEV</sequence>
<accession>A0ABS2MWG2</accession>
<keyword evidence="2" id="KW-0175">Coiled coil</keyword>
<proteinExistence type="predicted"/>
<evidence type="ECO:0000256" key="2">
    <source>
        <dbReference type="SAM" id="Coils"/>
    </source>
</evidence>
<dbReference type="CDD" id="cd00882">
    <property type="entry name" value="Ras_like_GTPase"/>
    <property type="match status" value="1"/>
</dbReference>
<dbReference type="InterPro" id="IPR019734">
    <property type="entry name" value="TPR_rpt"/>
</dbReference>
<evidence type="ECO:0000313" key="3">
    <source>
        <dbReference type="EMBL" id="MBM7570227.1"/>
    </source>
</evidence>